<reference evidence="2 3" key="1">
    <citation type="submission" date="2019-02" db="EMBL/GenBank/DDBJ databases">
        <title>Polymorphobacter sp. isolated from the lake at the Tibet of China.</title>
        <authorList>
            <person name="Li A."/>
        </authorList>
    </citation>
    <scope>NUCLEOTIDE SEQUENCE [LARGE SCALE GENOMIC DNA]</scope>
    <source>
        <strain evidence="2 3">DJ1R-1</strain>
    </source>
</reference>
<keyword evidence="1" id="KW-0732">Signal</keyword>
<dbReference type="RefSeq" id="WP_135246409.1">
    <property type="nucleotide sequence ID" value="NZ_SIHO01000002.1"/>
</dbReference>
<dbReference type="OrthoDB" id="193602at2"/>
<evidence type="ECO:0000313" key="3">
    <source>
        <dbReference type="Proteomes" id="UP000297737"/>
    </source>
</evidence>
<protein>
    <recommendedName>
        <fullName evidence="4">DUF3108 domain-containing protein</fullName>
    </recommendedName>
</protein>
<organism evidence="2 3">
    <name type="scientific">Glacieibacterium arshaanense</name>
    <dbReference type="NCBI Taxonomy" id="2511025"/>
    <lineage>
        <taxon>Bacteria</taxon>
        <taxon>Pseudomonadati</taxon>
        <taxon>Pseudomonadota</taxon>
        <taxon>Alphaproteobacteria</taxon>
        <taxon>Sphingomonadales</taxon>
        <taxon>Sphingosinicellaceae</taxon>
        <taxon>Glacieibacterium</taxon>
    </lineage>
</organism>
<dbReference type="Proteomes" id="UP000297737">
    <property type="component" value="Unassembled WGS sequence"/>
</dbReference>
<sequence>MKILLAAAALALVAAAPAADPLQSKLIADAKLFPPSTLSFTRNVTMTQSGGGKTEKSVRVDRWDGKQWTLVSVDGKPPSADEAAKFRKEAAGRPVPGYYRLAGFLNAPASRSTDAQGNTVLKIAKLPSGSVDMAGDRSDKFGGEAIVATAGPTTYVKQLRLSAREPFRLMVVAKIDRFDIVNDYTLGKSGRPVVVRSVQEYAGSRPGESGTVRNEVAYSYDG</sequence>
<evidence type="ECO:0008006" key="4">
    <source>
        <dbReference type="Google" id="ProtNLM"/>
    </source>
</evidence>
<evidence type="ECO:0000313" key="2">
    <source>
        <dbReference type="EMBL" id="TFU03817.1"/>
    </source>
</evidence>
<feature type="chain" id="PRO_5021413169" description="DUF3108 domain-containing protein" evidence="1">
    <location>
        <begin position="19"/>
        <end position="222"/>
    </location>
</feature>
<accession>A0A4Y9EP37</accession>
<gene>
    <name evidence="2" type="ORF">EUV02_11820</name>
</gene>
<evidence type="ECO:0000256" key="1">
    <source>
        <dbReference type="SAM" id="SignalP"/>
    </source>
</evidence>
<keyword evidence="3" id="KW-1185">Reference proteome</keyword>
<dbReference type="AlphaFoldDB" id="A0A4Y9EP37"/>
<feature type="signal peptide" evidence="1">
    <location>
        <begin position="1"/>
        <end position="18"/>
    </location>
</feature>
<comment type="caution">
    <text evidence="2">The sequence shown here is derived from an EMBL/GenBank/DDBJ whole genome shotgun (WGS) entry which is preliminary data.</text>
</comment>
<proteinExistence type="predicted"/>
<dbReference type="EMBL" id="SIHO01000002">
    <property type="protein sequence ID" value="TFU03817.1"/>
    <property type="molecule type" value="Genomic_DNA"/>
</dbReference>
<name>A0A4Y9EP37_9SPHN</name>